<sequence>ARSRGLGEARGAAAPDDPHAFDRRRLAARPGARRQSRAVRGRVRPGLVARQATDRTAAFRIPRVGGRLFEEARQGAGRHPRAAAAHARRVARAGGTPDRHPRGREAFLTLCVT</sequence>
<comment type="caution">
    <text evidence="2">The sequence shown here is derived from an EMBL/GenBank/DDBJ whole genome shotgun (WGS) entry which is preliminary data.</text>
</comment>
<feature type="non-terminal residue" evidence="2">
    <location>
        <position position="1"/>
    </location>
</feature>
<accession>A0AA40MKQ3</accession>
<reference evidence="2 3" key="1">
    <citation type="submission" date="2015-01" db="EMBL/GenBank/DDBJ databases">
        <title>Characterization of Swiss Staphylococcus aureus strains involved in food poisoning.</title>
        <authorList>
            <person name="Crovadore J."/>
            <person name="Chablais R."/>
            <person name="Tonacini J."/>
            <person name="Schnyder B."/>
            <person name="Lefort F."/>
        </authorList>
    </citation>
    <scope>NUCLEOTIDE SEQUENCE [LARGE SCALE GENOMIC DNA]</scope>
    <source>
        <strain evidence="2 3">SA-120</strain>
    </source>
</reference>
<name>A0AA40MKQ3_STAAU</name>
<protein>
    <submittedName>
        <fullName evidence="2">Uncharacterized protein</fullName>
    </submittedName>
</protein>
<feature type="compositionally biased region" description="Basic residues" evidence="1">
    <location>
        <begin position="31"/>
        <end position="43"/>
    </location>
</feature>
<evidence type="ECO:0000256" key="1">
    <source>
        <dbReference type="SAM" id="MobiDB-lite"/>
    </source>
</evidence>
<proteinExistence type="predicted"/>
<dbReference type="EMBL" id="JXIG01000525">
    <property type="protein sequence ID" value="KIU01200.1"/>
    <property type="molecule type" value="Genomic_DNA"/>
</dbReference>
<dbReference type="Proteomes" id="UP000032274">
    <property type="component" value="Unassembled WGS sequence"/>
</dbReference>
<feature type="region of interest" description="Disordered" evidence="1">
    <location>
        <begin position="1"/>
        <end position="44"/>
    </location>
</feature>
<organism evidence="2 3">
    <name type="scientific">Staphylococcus aureus</name>
    <dbReference type="NCBI Taxonomy" id="1280"/>
    <lineage>
        <taxon>Bacteria</taxon>
        <taxon>Bacillati</taxon>
        <taxon>Bacillota</taxon>
        <taxon>Bacilli</taxon>
        <taxon>Bacillales</taxon>
        <taxon>Staphylococcaceae</taxon>
        <taxon>Staphylococcus</taxon>
    </lineage>
</organism>
<feature type="compositionally biased region" description="Basic and acidic residues" evidence="1">
    <location>
        <begin position="16"/>
        <end position="25"/>
    </location>
</feature>
<gene>
    <name evidence="2" type="ORF">QU38_02470</name>
</gene>
<dbReference type="AlphaFoldDB" id="A0AA40MKQ3"/>
<evidence type="ECO:0000313" key="3">
    <source>
        <dbReference type="Proteomes" id="UP000032274"/>
    </source>
</evidence>
<evidence type="ECO:0000313" key="2">
    <source>
        <dbReference type="EMBL" id="KIU01200.1"/>
    </source>
</evidence>